<dbReference type="STRING" id="428990.SAMN06295987_103308"/>
<dbReference type="EMBL" id="FVZE01000003">
    <property type="protein sequence ID" value="SLK00521.1"/>
    <property type="molecule type" value="Genomic_DNA"/>
</dbReference>
<dbReference type="Gene3D" id="3.40.50.720">
    <property type="entry name" value="NAD(P)-binding Rossmann-like Domain"/>
    <property type="match status" value="1"/>
</dbReference>
<evidence type="ECO:0000313" key="3">
    <source>
        <dbReference type="Proteomes" id="UP000190989"/>
    </source>
</evidence>
<organism evidence="2 3">
    <name type="scientific">Novosphingobium mathurense</name>
    <dbReference type="NCBI Taxonomy" id="428990"/>
    <lineage>
        <taxon>Bacteria</taxon>
        <taxon>Pseudomonadati</taxon>
        <taxon>Pseudomonadota</taxon>
        <taxon>Alphaproteobacteria</taxon>
        <taxon>Sphingomonadales</taxon>
        <taxon>Sphingomonadaceae</taxon>
        <taxon>Novosphingobium</taxon>
    </lineage>
</organism>
<dbReference type="AlphaFoldDB" id="A0A1U6HXX0"/>
<gene>
    <name evidence="2" type="ORF">SAMN06295987_103308</name>
</gene>
<sequence>MSKKVLVVGGTGALGGHAAIHLAGLGHQVTVAGRNTPSIGTPMADMPFLKGDYVAGDFTPERLRGFDWVVFAAGNDPRHIPQGSDIAAHFMHANAESIPAFFAAAREAGVTRAIQLGSFYPQASPELVAGNVYIQSRKAACEGARAQGCAGFDVISVNAPFMVGTVPGLPSAIFEPYVQWALGQIPIEHFAPPGGTNFMSFRSLSEAIAGALERGEPGKAYLVGDENLTFREYFQLFFDAVGSTVVMEERDAELPLLPDVAIPQGRGNTIAYEPDADEVALLGYTRNDIAAAVRDIVAQFAVQSA</sequence>
<name>A0A1U6HXX0_9SPHN</name>
<keyword evidence="3" id="KW-1185">Reference proteome</keyword>
<evidence type="ECO:0000313" key="2">
    <source>
        <dbReference type="EMBL" id="SLK00521.1"/>
    </source>
</evidence>
<dbReference type="RefSeq" id="WP_079730589.1">
    <property type="nucleotide sequence ID" value="NZ_FVZE01000003.1"/>
</dbReference>
<evidence type="ECO:0000259" key="1">
    <source>
        <dbReference type="Pfam" id="PF01370"/>
    </source>
</evidence>
<feature type="domain" description="NAD-dependent epimerase/dehydratase" evidence="1">
    <location>
        <begin position="5"/>
        <end position="125"/>
    </location>
</feature>
<dbReference type="InterPro" id="IPR036291">
    <property type="entry name" value="NAD(P)-bd_dom_sf"/>
</dbReference>
<reference evidence="3" key="1">
    <citation type="submission" date="2017-02" db="EMBL/GenBank/DDBJ databases">
        <authorList>
            <person name="Varghese N."/>
            <person name="Submissions S."/>
        </authorList>
    </citation>
    <scope>NUCLEOTIDE SEQUENCE [LARGE SCALE GENOMIC DNA]</scope>
    <source>
        <strain evidence="3">SM117</strain>
    </source>
</reference>
<dbReference type="Proteomes" id="UP000190989">
    <property type="component" value="Unassembled WGS sequence"/>
</dbReference>
<protein>
    <submittedName>
        <fullName evidence="2">Nucleoside-diphosphate-sugar epimerase</fullName>
    </submittedName>
</protein>
<dbReference type="Pfam" id="PF01370">
    <property type="entry name" value="Epimerase"/>
    <property type="match status" value="1"/>
</dbReference>
<proteinExistence type="predicted"/>
<accession>A0A1U6HXX0</accession>
<dbReference type="SUPFAM" id="SSF51735">
    <property type="entry name" value="NAD(P)-binding Rossmann-fold domains"/>
    <property type="match status" value="1"/>
</dbReference>
<dbReference type="InterPro" id="IPR001509">
    <property type="entry name" value="Epimerase_deHydtase"/>
</dbReference>